<keyword evidence="1" id="KW-0812">Transmembrane</keyword>
<protein>
    <submittedName>
        <fullName evidence="2">Uncharacterized protein</fullName>
    </submittedName>
</protein>
<evidence type="ECO:0000256" key="1">
    <source>
        <dbReference type="SAM" id="Phobius"/>
    </source>
</evidence>
<dbReference type="AlphaFoldDB" id="A0A2P2BZ10"/>
<keyword evidence="1" id="KW-1133">Transmembrane helix</keyword>
<proteinExistence type="predicted"/>
<evidence type="ECO:0000313" key="2">
    <source>
        <dbReference type="EMBL" id="CUR55000.1"/>
    </source>
</evidence>
<feature type="transmembrane region" description="Helical" evidence="1">
    <location>
        <begin position="52"/>
        <end position="69"/>
    </location>
</feature>
<keyword evidence="1" id="KW-0472">Membrane</keyword>
<feature type="transmembrane region" description="Helical" evidence="1">
    <location>
        <begin position="20"/>
        <end position="40"/>
    </location>
</feature>
<sequence length="191" mass="20120">MAALLVWQGVGVLGGGSYWLHYLVGLVPGLALGAALLVAAPGRLRWAARATVGYVAVAAVVGVAVLGLHPPPAERSSAVGRWLAVAARPTDTATVLYGQPNILEDAGLSSPYPQLWSLPVRVRDSSLSSLTSVLDGSEPPTWLVVDGGRDTWGVDPARAEVAVTEHYRMVDEVDGYRIYLLDGTDRVLPEG</sequence>
<dbReference type="EMBL" id="CZKA01000015">
    <property type="protein sequence ID" value="CUR55000.1"/>
    <property type="molecule type" value="Genomic_DNA"/>
</dbReference>
<accession>A0A2P2BZ10</accession>
<gene>
    <name evidence="2" type="ORF">NOCA2220191</name>
</gene>
<reference evidence="2" key="1">
    <citation type="submission" date="2015-08" db="EMBL/GenBank/DDBJ databases">
        <authorList>
            <person name="Babu N.S."/>
            <person name="Beckwith C.J."/>
            <person name="Beseler K.G."/>
            <person name="Brison A."/>
            <person name="Carone J.V."/>
            <person name="Caskin T.P."/>
            <person name="Diamond M."/>
            <person name="Durham M.E."/>
            <person name="Foxe J.M."/>
            <person name="Go M."/>
            <person name="Henderson B.A."/>
            <person name="Jones I.B."/>
            <person name="McGettigan J.A."/>
            <person name="Micheletti S.J."/>
            <person name="Nasrallah M.E."/>
            <person name="Ortiz D."/>
            <person name="Piller C.R."/>
            <person name="Privatt S.R."/>
            <person name="Schneider S.L."/>
            <person name="Sharp S."/>
            <person name="Smith T.C."/>
            <person name="Stanton J.D."/>
            <person name="Ullery H.E."/>
            <person name="Wilson R.J."/>
            <person name="Serrano M.G."/>
            <person name="Buck G."/>
            <person name="Lee V."/>
            <person name="Wang Y."/>
            <person name="Carvalho R."/>
            <person name="Voegtly L."/>
            <person name="Shi R."/>
            <person name="Duckworth R."/>
            <person name="Johnson A."/>
            <person name="Loviza R."/>
            <person name="Walstead R."/>
            <person name="Shah Z."/>
            <person name="Kiflezghi M."/>
            <person name="Wade K."/>
            <person name="Ball S.L."/>
            <person name="Bradley K.W."/>
            <person name="Asai D.J."/>
            <person name="Bowman C.A."/>
            <person name="Russell D.A."/>
            <person name="Pope W.H."/>
            <person name="Jacobs-Sera D."/>
            <person name="Hendrix R.W."/>
            <person name="Hatfull G.F."/>
        </authorList>
    </citation>
    <scope>NUCLEOTIDE SEQUENCE</scope>
</reference>
<organism evidence="2">
    <name type="scientific">metagenome</name>
    <dbReference type="NCBI Taxonomy" id="256318"/>
    <lineage>
        <taxon>unclassified sequences</taxon>
        <taxon>metagenomes</taxon>
    </lineage>
</organism>
<name>A0A2P2BZ10_9ZZZZ</name>